<proteinExistence type="predicted"/>
<dbReference type="InterPro" id="IPR019861">
    <property type="entry name" value="PorP/SprF_Bacteroidetes"/>
</dbReference>
<keyword evidence="1" id="KW-0732">Signal</keyword>
<keyword evidence="3" id="KW-1185">Reference proteome</keyword>
<dbReference type="RefSeq" id="WP_232324592.1">
    <property type="nucleotide sequence ID" value="NZ_CP014504.1"/>
</dbReference>
<feature type="chain" id="PRO_5007280461" description="Type IX secretion system PorP/SprF family membrane protein" evidence="1">
    <location>
        <begin position="25"/>
        <end position="297"/>
    </location>
</feature>
<dbReference type="AlphaFoldDB" id="A0A127VDX1"/>
<dbReference type="EMBL" id="CP014504">
    <property type="protein sequence ID" value="AMP99576.1"/>
    <property type="molecule type" value="Genomic_DNA"/>
</dbReference>
<reference evidence="2 3" key="1">
    <citation type="submission" date="2016-03" db="EMBL/GenBank/DDBJ databases">
        <title>Complete genome sequence of Pedobacter cryoconitis PAMC 27485.</title>
        <authorList>
            <person name="Lee J."/>
            <person name="Kim O.-S."/>
        </authorList>
    </citation>
    <scope>NUCLEOTIDE SEQUENCE [LARGE SCALE GENOMIC DNA]</scope>
    <source>
        <strain evidence="2 3">PAMC 27485</strain>
    </source>
</reference>
<dbReference type="NCBIfam" id="TIGR03519">
    <property type="entry name" value="T9SS_PorP_fam"/>
    <property type="match status" value="1"/>
</dbReference>
<evidence type="ECO:0000256" key="1">
    <source>
        <dbReference type="SAM" id="SignalP"/>
    </source>
</evidence>
<evidence type="ECO:0000313" key="2">
    <source>
        <dbReference type="EMBL" id="AMP99576.1"/>
    </source>
</evidence>
<gene>
    <name evidence="2" type="ORF">AY601_2691</name>
</gene>
<evidence type="ECO:0008006" key="4">
    <source>
        <dbReference type="Google" id="ProtNLM"/>
    </source>
</evidence>
<feature type="signal peptide" evidence="1">
    <location>
        <begin position="1"/>
        <end position="24"/>
    </location>
</feature>
<sequence precursor="true">MKRNIAIWGLMTGLFLFTAKQSNAQLNPLAAMYYQNQYLGNPAMVGIDRGLAFNLGYRAQWNGTPGSPVTQSVTGNYGVTDRMGLGINVSNDKIGLQRWTRAVASYAYHLPLNGNGDQLHFGLSFGFSNERLNENLVNGDPTDVGISQYNQRSTYIDGDFGIAYTANRLTLQAALPNLKSVFHKNDLNNLVDQSTFYTAASYRLSLSEGEEGVDVEPKVALRGVKGYKDIFDAGANLVFANKRVNVYGLYHSTESYTFGVGMQYQGLNLSGSYTSGTSALRGYVDGNFELSLRIRVF</sequence>
<dbReference type="Proteomes" id="UP000071561">
    <property type="component" value="Chromosome"/>
</dbReference>
<dbReference type="KEGG" id="pcm:AY601_2691"/>
<accession>A0A127VDX1</accession>
<dbReference type="Pfam" id="PF11751">
    <property type="entry name" value="PorP_SprF"/>
    <property type="match status" value="1"/>
</dbReference>
<dbReference type="PATRIC" id="fig|188932.3.peg.2803"/>
<protein>
    <recommendedName>
        <fullName evidence="4">Type IX secretion system PorP/SprF family membrane protein</fullName>
    </recommendedName>
</protein>
<name>A0A127VDX1_9SPHI</name>
<evidence type="ECO:0000313" key="3">
    <source>
        <dbReference type="Proteomes" id="UP000071561"/>
    </source>
</evidence>
<organism evidence="2 3">
    <name type="scientific">Pedobacter cryoconitis</name>
    <dbReference type="NCBI Taxonomy" id="188932"/>
    <lineage>
        <taxon>Bacteria</taxon>
        <taxon>Pseudomonadati</taxon>
        <taxon>Bacteroidota</taxon>
        <taxon>Sphingobacteriia</taxon>
        <taxon>Sphingobacteriales</taxon>
        <taxon>Sphingobacteriaceae</taxon>
        <taxon>Pedobacter</taxon>
    </lineage>
</organism>